<dbReference type="EMBL" id="JAGTJQ010000014">
    <property type="protein sequence ID" value="KAH7012587.1"/>
    <property type="molecule type" value="Genomic_DNA"/>
</dbReference>
<feature type="region of interest" description="Disordered" evidence="1">
    <location>
        <begin position="1"/>
        <end position="33"/>
    </location>
</feature>
<feature type="region of interest" description="Disordered" evidence="1">
    <location>
        <begin position="50"/>
        <end position="86"/>
    </location>
</feature>
<feature type="compositionally biased region" description="Low complexity" evidence="1">
    <location>
        <begin position="15"/>
        <end position="25"/>
    </location>
</feature>
<feature type="region of interest" description="Disordered" evidence="1">
    <location>
        <begin position="111"/>
        <end position="166"/>
    </location>
</feature>
<feature type="compositionally biased region" description="Gly residues" evidence="1">
    <location>
        <begin position="123"/>
        <end position="134"/>
    </location>
</feature>
<name>A0A9P8XRH7_9PEZI</name>
<accession>A0A9P8XRH7</accession>
<gene>
    <name evidence="2" type="ORF">B0I36DRAFT_52271</name>
</gene>
<keyword evidence="3" id="KW-1185">Reference proteome</keyword>
<dbReference type="GeneID" id="70192533"/>
<evidence type="ECO:0000313" key="2">
    <source>
        <dbReference type="EMBL" id="KAH7012587.1"/>
    </source>
</evidence>
<evidence type="ECO:0000256" key="1">
    <source>
        <dbReference type="SAM" id="MobiDB-lite"/>
    </source>
</evidence>
<dbReference type="Proteomes" id="UP000756346">
    <property type="component" value="Unassembled WGS sequence"/>
</dbReference>
<feature type="compositionally biased region" description="Low complexity" evidence="1">
    <location>
        <begin position="135"/>
        <end position="146"/>
    </location>
</feature>
<reference evidence="2" key="1">
    <citation type="journal article" date="2021" name="Nat. Commun.">
        <title>Genetic determinants of endophytism in the Arabidopsis root mycobiome.</title>
        <authorList>
            <person name="Mesny F."/>
            <person name="Miyauchi S."/>
            <person name="Thiergart T."/>
            <person name="Pickel B."/>
            <person name="Atanasova L."/>
            <person name="Karlsson M."/>
            <person name="Huettel B."/>
            <person name="Barry K.W."/>
            <person name="Haridas S."/>
            <person name="Chen C."/>
            <person name="Bauer D."/>
            <person name="Andreopoulos W."/>
            <person name="Pangilinan J."/>
            <person name="LaButti K."/>
            <person name="Riley R."/>
            <person name="Lipzen A."/>
            <person name="Clum A."/>
            <person name="Drula E."/>
            <person name="Henrissat B."/>
            <person name="Kohler A."/>
            <person name="Grigoriev I.V."/>
            <person name="Martin F.M."/>
            <person name="Hacquard S."/>
        </authorList>
    </citation>
    <scope>NUCLEOTIDE SEQUENCE</scope>
    <source>
        <strain evidence="2">MPI-CAGE-CH-0230</strain>
    </source>
</reference>
<protein>
    <submittedName>
        <fullName evidence="2">Uncharacterized protein</fullName>
    </submittedName>
</protein>
<evidence type="ECO:0000313" key="3">
    <source>
        <dbReference type="Proteomes" id="UP000756346"/>
    </source>
</evidence>
<feature type="compositionally biased region" description="Basic and acidic residues" evidence="1">
    <location>
        <begin position="150"/>
        <end position="166"/>
    </location>
</feature>
<dbReference type="AlphaFoldDB" id="A0A9P8XRH7"/>
<comment type="caution">
    <text evidence="2">The sequence shown here is derived from an EMBL/GenBank/DDBJ whole genome shotgun (WGS) entry which is preliminary data.</text>
</comment>
<dbReference type="RefSeq" id="XP_046004852.1">
    <property type="nucleotide sequence ID" value="XM_046162987.1"/>
</dbReference>
<proteinExistence type="predicted"/>
<sequence length="166" mass="17794">MVAAHSTRTRSKVQLTTPRARLSRAATRRSSKPALWAAGIGAAVEPLPPTQPSARNHQSHATQPRRWRQRTPIAGHQHRRRGVRRRGTYRTLPEAVAAYWCVERPRARTRHGCSCCRSSSTTVGGGGGGSGTAGAGTLTGIAAQGGNRLAEGRRGTDDERSNKADL</sequence>
<feature type="compositionally biased region" description="Basic residues" evidence="1">
    <location>
        <begin position="76"/>
        <end position="86"/>
    </location>
</feature>
<organism evidence="2 3">
    <name type="scientific">Microdochium trichocladiopsis</name>
    <dbReference type="NCBI Taxonomy" id="1682393"/>
    <lineage>
        <taxon>Eukaryota</taxon>
        <taxon>Fungi</taxon>
        <taxon>Dikarya</taxon>
        <taxon>Ascomycota</taxon>
        <taxon>Pezizomycotina</taxon>
        <taxon>Sordariomycetes</taxon>
        <taxon>Xylariomycetidae</taxon>
        <taxon>Xylariales</taxon>
        <taxon>Microdochiaceae</taxon>
        <taxon>Microdochium</taxon>
    </lineage>
</organism>
<feature type="compositionally biased region" description="Polar residues" evidence="1">
    <location>
        <begin position="52"/>
        <end position="62"/>
    </location>
</feature>